<dbReference type="EMBL" id="CP032382">
    <property type="protein sequence ID" value="AYB34066.1"/>
    <property type="molecule type" value="Genomic_DNA"/>
</dbReference>
<name>A0A385SU42_9BACT</name>
<evidence type="ECO:0000313" key="1">
    <source>
        <dbReference type="EMBL" id="AYB34066.1"/>
    </source>
</evidence>
<gene>
    <name evidence="1" type="ORF">D4L85_27340</name>
</gene>
<reference evidence="2" key="1">
    <citation type="submission" date="2018-09" db="EMBL/GenBank/DDBJ databases">
        <title>Chryseolinea sp. KIS68-18 isolated from soil.</title>
        <authorList>
            <person name="Weon H.-Y."/>
            <person name="Kwon S.-W."/>
            <person name="Lee S.A."/>
        </authorList>
    </citation>
    <scope>NUCLEOTIDE SEQUENCE [LARGE SCALE GENOMIC DNA]</scope>
    <source>
        <strain evidence="2">KIS68-18</strain>
    </source>
</reference>
<proteinExistence type="predicted"/>
<keyword evidence="2" id="KW-1185">Reference proteome</keyword>
<dbReference type="AlphaFoldDB" id="A0A385SU42"/>
<protein>
    <submittedName>
        <fullName evidence="1">Uncharacterized protein</fullName>
    </submittedName>
</protein>
<organism evidence="1 2">
    <name type="scientific">Chryseolinea soli</name>
    <dbReference type="NCBI Taxonomy" id="2321403"/>
    <lineage>
        <taxon>Bacteria</taxon>
        <taxon>Pseudomonadati</taxon>
        <taxon>Bacteroidota</taxon>
        <taxon>Cytophagia</taxon>
        <taxon>Cytophagales</taxon>
        <taxon>Fulvivirgaceae</taxon>
        <taxon>Chryseolinea</taxon>
    </lineage>
</organism>
<sequence>MTALGAYTHRLWDETGFGRKNAIQGVSKPIHKQFENLRHCPLGLQLSNNGYTTLNVWIWMLVCKKNFAVVCANDVMYGGETLPGPGN</sequence>
<accession>A0A385SU42</accession>
<dbReference type="Proteomes" id="UP000266183">
    <property type="component" value="Chromosome"/>
</dbReference>
<dbReference type="KEGG" id="chk:D4L85_27340"/>
<evidence type="ECO:0000313" key="2">
    <source>
        <dbReference type="Proteomes" id="UP000266183"/>
    </source>
</evidence>